<keyword evidence="1" id="KW-1133">Transmembrane helix</keyword>
<dbReference type="EMBL" id="CP125669">
    <property type="protein sequence ID" value="WHP05313.1"/>
    <property type="molecule type" value="Genomic_DNA"/>
</dbReference>
<evidence type="ECO:0000313" key="3">
    <source>
        <dbReference type="Proteomes" id="UP001229836"/>
    </source>
</evidence>
<keyword evidence="1" id="KW-0812">Transmembrane</keyword>
<name>A0ABY8S2N1_9GAMM</name>
<protein>
    <recommendedName>
        <fullName evidence="4">PH domain-containing protein</fullName>
    </recommendedName>
</protein>
<accession>A0ABY8S2N1</accession>
<feature type="transmembrane region" description="Helical" evidence="1">
    <location>
        <begin position="197"/>
        <end position="216"/>
    </location>
</feature>
<dbReference type="RefSeq" id="WP_283266846.1">
    <property type="nucleotide sequence ID" value="NZ_CP125669.1"/>
</dbReference>
<dbReference type="Proteomes" id="UP001229836">
    <property type="component" value="Chromosome"/>
</dbReference>
<proteinExistence type="predicted"/>
<organism evidence="2 3">
    <name type="scientific">Acinetobacter corruptisaponis</name>
    <dbReference type="NCBI Taxonomy" id="3045147"/>
    <lineage>
        <taxon>Bacteria</taxon>
        <taxon>Pseudomonadati</taxon>
        <taxon>Pseudomonadota</taxon>
        <taxon>Gammaproteobacteria</taxon>
        <taxon>Moraxellales</taxon>
        <taxon>Moraxellaceae</taxon>
        <taxon>Acinetobacter</taxon>
    </lineage>
</organism>
<sequence>MQQFKIQIPIYDYPPNHFPKIILLICILYLFFKSWLKENKIQEDFPLQTLPNYLYQLMINPIEIIDWTVVTLIFVCILILVVIQWMIKSIIINLSLSITPEKIYWSIYRFKVYTVIQKNDLAYILWIKPHKIFKSSQQFSAIQFTSKHKTTFSQLDLSSFSEENQTQIIELCQQYYGLNINHPKERLFSLRQDIPPIILYLVFAVVLCFAFYFYLIR</sequence>
<feature type="transmembrane region" description="Helical" evidence="1">
    <location>
        <begin position="18"/>
        <end position="36"/>
    </location>
</feature>
<reference evidence="2 3" key="1">
    <citation type="submission" date="2023-05" db="EMBL/GenBank/DDBJ databases">
        <title>The complete genome of Acinetobacter sp. nov KCTC 92772.</title>
        <authorList>
            <person name="Zhou G."/>
        </authorList>
    </citation>
    <scope>NUCLEOTIDE SEQUENCE [LARGE SCALE GENOMIC DNA]</scope>
    <source>
        <strain evidence="2 3">KCTC 92772</strain>
    </source>
</reference>
<gene>
    <name evidence="2" type="ORF">QLH32_15025</name>
</gene>
<evidence type="ECO:0000313" key="2">
    <source>
        <dbReference type="EMBL" id="WHP05313.1"/>
    </source>
</evidence>
<keyword evidence="1" id="KW-0472">Membrane</keyword>
<feature type="transmembrane region" description="Helical" evidence="1">
    <location>
        <begin position="64"/>
        <end position="87"/>
    </location>
</feature>
<evidence type="ECO:0008006" key="4">
    <source>
        <dbReference type="Google" id="ProtNLM"/>
    </source>
</evidence>
<evidence type="ECO:0000256" key="1">
    <source>
        <dbReference type="SAM" id="Phobius"/>
    </source>
</evidence>
<keyword evidence="3" id="KW-1185">Reference proteome</keyword>